<feature type="region of interest" description="Disordered" evidence="1">
    <location>
        <begin position="225"/>
        <end position="293"/>
    </location>
</feature>
<evidence type="ECO:0000313" key="2">
    <source>
        <dbReference type="EMBL" id="PWK93082.1"/>
    </source>
</evidence>
<evidence type="ECO:0000256" key="1">
    <source>
        <dbReference type="SAM" id="MobiDB-lite"/>
    </source>
</evidence>
<dbReference type="Gene3D" id="3.40.50.300">
    <property type="entry name" value="P-loop containing nucleotide triphosphate hydrolases"/>
    <property type="match status" value="2"/>
</dbReference>
<feature type="compositionally biased region" description="Low complexity" evidence="1">
    <location>
        <begin position="264"/>
        <end position="293"/>
    </location>
</feature>
<feature type="compositionally biased region" description="Polar residues" evidence="1">
    <location>
        <begin position="225"/>
        <end position="256"/>
    </location>
</feature>
<dbReference type="PANTHER" id="PTHR30121">
    <property type="entry name" value="UNCHARACTERIZED PROTEIN YJGR-RELATED"/>
    <property type="match status" value="1"/>
</dbReference>
<gene>
    <name evidence="2" type="ORF">B0H50_1338</name>
</gene>
<dbReference type="EMBL" id="QGHD01000033">
    <property type="protein sequence ID" value="PWK93082.1"/>
    <property type="molecule type" value="Genomic_DNA"/>
</dbReference>
<organism evidence="2 3">
    <name type="scientific">Hallerella porci</name>
    <dbReference type="NCBI Taxonomy" id="1945871"/>
    <lineage>
        <taxon>Bacteria</taxon>
        <taxon>Pseudomonadati</taxon>
        <taxon>Fibrobacterota</taxon>
        <taxon>Fibrobacteria</taxon>
        <taxon>Fibrobacterales</taxon>
        <taxon>Fibrobacteraceae</taxon>
        <taxon>Hallerella</taxon>
    </lineage>
</organism>
<reference evidence="2 3" key="1">
    <citation type="submission" date="2018-05" db="EMBL/GenBank/DDBJ databases">
        <title>Animal gut microbial communities from fecal samples from Wisconsin, USA.</title>
        <authorList>
            <person name="Neumann A."/>
        </authorList>
    </citation>
    <scope>NUCLEOTIDE SEQUENCE [LARGE SCALE GENOMIC DNA]</scope>
    <source>
        <strain evidence="2 3">UWS4</strain>
    </source>
</reference>
<protein>
    <submittedName>
        <fullName evidence="2">DNA helicase HerA-like ATPase</fullName>
    </submittedName>
</protein>
<dbReference type="PANTHER" id="PTHR30121:SF11">
    <property type="entry name" value="AAA+ ATPASE DOMAIN-CONTAINING PROTEIN"/>
    <property type="match status" value="1"/>
</dbReference>
<dbReference type="SUPFAM" id="SSF52540">
    <property type="entry name" value="P-loop containing nucleoside triphosphate hydrolases"/>
    <property type="match status" value="1"/>
</dbReference>
<comment type="caution">
    <text evidence="2">The sequence shown here is derived from an EMBL/GenBank/DDBJ whole genome shotgun (WGS) entry which is preliminary data.</text>
</comment>
<evidence type="ECO:0000313" key="3">
    <source>
        <dbReference type="Proteomes" id="UP000245523"/>
    </source>
</evidence>
<name>A0ABX5LL56_9BACT</name>
<dbReference type="InterPro" id="IPR027417">
    <property type="entry name" value="P-loop_NTPase"/>
</dbReference>
<accession>A0ABX5LL56</accession>
<dbReference type="RefSeq" id="WP_109587773.1">
    <property type="nucleotide sequence ID" value="NZ_QGHD01000033.1"/>
</dbReference>
<keyword evidence="3" id="KW-1185">Reference proteome</keyword>
<sequence length="977" mass="109690">MAAQNFLSRVSQNNVLGNLLRSSDSFLDNGSKQAVLFEQGVPAFDQCKFYKIDSLTYDKEFPAREALENVMSSMDNKDFNFVYILSGENSEVSLYVGVVKNSKNASLVSAASYAGRLEKAFSGNFNGSELKPLDREAISKEVFLESDCNPLKRQGFVCGIPSLTKGNEGKEGILFQGVDRLVNCMAGMKWRVTVICQPVDENEIIQLQNQAYKLGNYLAKEAKQSFQQGKSDTEGTSSSKTDGKNKSATLGDNGSKSQNHDNTSDNSSSDSKGWSSSNTKGTSSSVTKGTSQSTNISTNVTLELTNKKAEKLLKYLDEEFLKRLDLGLCKGLFKTTVFVASDTNEGYDRLRCNLLSLFQGDTSSFAPLMAEKLNELDTSTSCQLFCTPTSSIDVNSNIPLLYSRPYSSSKELQYATYLTSREVSILAGVPLHEVCGIKLKQAVEFGLNINKVPDDANAIPLGHLVQRNIIVKNQPFILNKNVLNKHIFVSGTTGSGKTTACQKILLESKLPFLVIEPAKTEYRGIRNDSVIAITVGDESRVPLRFNMFELMPGESISSHIDQLKATFTNAFPMEASMPMMLEEAMYLCYEKYGWNTRNSQREEINDALPYEYPILSDMFSALNEVVDSKGFGDGRLSGDYKGSLVSRISNLTKGAKGAMLNTRKSFDFDALLDQKVIFELEAVQSQEEKSFLMGLILARLSYAIKKRFANKKDFRHITLIEEAHHLLSKVGYSDNGAKKNAVEMFSNMLAEVRKYGEGLIIVDQSPNKMTPEVLKNTNTKIIHRLFDQEDKDCIGNTMMMDSKQKDHLSNLEVGHAIVFSENTDKPVHIKFERSKDADTSDNDISDDALMQRWKSVQDKLYHCENSCDWDYLRDETNLFRNVLIGKDSMQLWKGKSRIRIRYIELLHKIARKMNKDEAEVWMDIVKETTFVYGPEEARLALLNARFQEQMRELYEMLQSQNEPTDSKKFGELTTLIK</sequence>
<dbReference type="InterPro" id="IPR051162">
    <property type="entry name" value="T4SS_component"/>
</dbReference>
<dbReference type="Proteomes" id="UP000245523">
    <property type="component" value="Unassembled WGS sequence"/>
</dbReference>
<proteinExistence type="predicted"/>